<dbReference type="GO" id="GO:0009055">
    <property type="term" value="F:electron transfer activity"/>
    <property type="evidence" value="ECO:0007669"/>
    <property type="project" value="InterPro"/>
</dbReference>
<evidence type="ECO:0000313" key="8">
    <source>
        <dbReference type="Proteomes" id="UP000289437"/>
    </source>
</evidence>
<dbReference type="RefSeq" id="WP_128911932.1">
    <property type="nucleotide sequence ID" value="NZ_RDSM01000001.1"/>
</dbReference>
<name>A0A4V1L629_9BACT</name>
<dbReference type="OrthoDB" id="115451at2"/>
<accession>A0A4V1L629</accession>
<protein>
    <recommendedName>
        <fullName evidence="6">Cytochrome c domain-containing protein</fullName>
    </recommendedName>
</protein>
<evidence type="ECO:0000256" key="3">
    <source>
        <dbReference type="ARBA" id="ARBA00023004"/>
    </source>
</evidence>
<dbReference type="PROSITE" id="PS51007">
    <property type="entry name" value="CYTC"/>
    <property type="match status" value="1"/>
</dbReference>
<organism evidence="7 8">
    <name type="scientific">Granulicella sibirica</name>
    <dbReference type="NCBI Taxonomy" id="2479048"/>
    <lineage>
        <taxon>Bacteria</taxon>
        <taxon>Pseudomonadati</taxon>
        <taxon>Acidobacteriota</taxon>
        <taxon>Terriglobia</taxon>
        <taxon>Terriglobales</taxon>
        <taxon>Acidobacteriaceae</taxon>
        <taxon>Granulicella</taxon>
    </lineage>
</organism>
<evidence type="ECO:0000259" key="6">
    <source>
        <dbReference type="PROSITE" id="PS51007"/>
    </source>
</evidence>
<dbReference type="InterPro" id="IPR009056">
    <property type="entry name" value="Cyt_c-like_dom"/>
</dbReference>
<gene>
    <name evidence="7" type="ORF">GRAN_1134</name>
</gene>
<dbReference type="GO" id="GO:0046872">
    <property type="term" value="F:metal ion binding"/>
    <property type="evidence" value="ECO:0007669"/>
    <property type="project" value="UniProtKB-KW"/>
</dbReference>
<reference evidence="7 8" key="1">
    <citation type="submission" date="2018-11" db="EMBL/GenBank/DDBJ databases">
        <authorList>
            <person name="Mardanov A.V."/>
            <person name="Ravin N.V."/>
            <person name="Dedysh S.N."/>
        </authorList>
    </citation>
    <scope>NUCLEOTIDE SEQUENCE [LARGE SCALE GENOMIC DNA]</scope>
    <source>
        <strain evidence="7 8">AF10</strain>
    </source>
</reference>
<evidence type="ECO:0000256" key="5">
    <source>
        <dbReference type="SAM" id="SignalP"/>
    </source>
</evidence>
<comment type="caution">
    <text evidence="7">The sequence shown here is derived from an EMBL/GenBank/DDBJ whole genome shotgun (WGS) entry which is preliminary data.</text>
</comment>
<dbReference type="Proteomes" id="UP000289437">
    <property type="component" value="Unassembled WGS sequence"/>
</dbReference>
<evidence type="ECO:0000313" key="7">
    <source>
        <dbReference type="EMBL" id="RXH57824.1"/>
    </source>
</evidence>
<keyword evidence="5" id="KW-0732">Signal</keyword>
<keyword evidence="8" id="KW-1185">Reference proteome</keyword>
<dbReference type="Gene3D" id="1.10.760.10">
    <property type="entry name" value="Cytochrome c-like domain"/>
    <property type="match status" value="1"/>
</dbReference>
<dbReference type="GO" id="GO:0020037">
    <property type="term" value="F:heme binding"/>
    <property type="evidence" value="ECO:0007669"/>
    <property type="project" value="InterPro"/>
</dbReference>
<evidence type="ECO:0000256" key="4">
    <source>
        <dbReference type="PROSITE-ProRule" id="PRU00433"/>
    </source>
</evidence>
<dbReference type="EMBL" id="RDSM01000001">
    <property type="protein sequence ID" value="RXH57824.1"/>
    <property type="molecule type" value="Genomic_DNA"/>
</dbReference>
<feature type="chain" id="PRO_5021021652" description="Cytochrome c domain-containing protein" evidence="5">
    <location>
        <begin position="22"/>
        <end position="301"/>
    </location>
</feature>
<proteinExistence type="predicted"/>
<keyword evidence="3 4" id="KW-0408">Iron</keyword>
<feature type="signal peptide" evidence="5">
    <location>
        <begin position="1"/>
        <end position="21"/>
    </location>
</feature>
<dbReference type="AlphaFoldDB" id="A0A4V1L629"/>
<feature type="domain" description="Cytochrome c" evidence="6">
    <location>
        <begin position="205"/>
        <end position="288"/>
    </location>
</feature>
<evidence type="ECO:0000256" key="1">
    <source>
        <dbReference type="ARBA" id="ARBA00022617"/>
    </source>
</evidence>
<reference evidence="8" key="2">
    <citation type="submission" date="2019-02" db="EMBL/GenBank/DDBJ databases">
        <title>Granulicella sibirica sp. nov., a psychrotolerant acidobacterium isolated from an organic soil layer in forested tundra, West Siberia.</title>
        <authorList>
            <person name="Oshkin I.Y."/>
            <person name="Kulichevskaya I.S."/>
            <person name="Rijpstra W.I.C."/>
            <person name="Sinninghe Damste J.S."/>
            <person name="Rakitin A.L."/>
            <person name="Ravin N.V."/>
            <person name="Dedysh S.N."/>
        </authorList>
    </citation>
    <scope>NUCLEOTIDE SEQUENCE [LARGE SCALE GENOMIC DNA]</scope>
    <source>
        <strain evidence="8">AF10</strain>
    </source>
</reference>
<keyword evidence="1 4" id="KW-0349">Heme</keyword>
<keyword evidence="2 4" id="KW-0479">Metal-binding</keyword>
<dbReference type="InterPro" id="IPR036909">
    <property type="entry name" value="Cyt_c-like_dom_sf"/>
</dbReference>
<evidence type="ECO:0000256" key="2">
    <source>
        <dbReference type="ARBA" id="ARBA00022723"/>
    </source>
</evidence>
<sequence>MLLVVAFVLIAAATLSKGVQATQVPGEPRTHLKLHTTRQSPTDLEISGIPHTPHGYLTYAELESLPQISATLVNNTEFPGQTTHVTGISLEALIEALEAPPSLDLVIALCTDGYHTHFPSNSIRSHHPILVLVVDGQTSMSWAKSTHKSDPGPYLIVYDQFVPDFKVLAHEDEPQIPINITALHFTSAAQTFKAITPPEGTLPDSPVQQGFAIAKQNCLRCHAMGTTGGQKSNVTWSTISSLAKARPDIVGSYVVNPKSVIPDASMPGWPEYDAPTIAALVAYFQSLPKVPPSSPRRVTRE</sequence>
<dbReference type="SUPFAM" id="SSF46626">
    <property type="entry name" value="Cytochrome c"/>
    <property type="match status" value="1"/>
</dbReference>